<organism evidence="1 2">
    <name type="scientific">Salmonella enterica subsp. enterica serovar Poona</name>
    <dbReference type="NCBI Taxonomy" id="436295"/>
    <lineage>
        <taxon>Bacteria</taxon>
        <taxon>Pseudomonadati</taxon>
        <taxon>Pseudomonadota</taxon>
        <taxon>Gammaproteobacteria</taxon>
        <taxon>Enterobacterales</taxon>
        <taxon>Enterobacteriaceae</taxon>
        <taxon>Salmonella</taxon>
    </lineage>
</organism>
<dbReference type="EMBL" id="PYKK01002012">
    <property type="protein sequence ID" value="TGD09120.1"/>
    <property type="molecule type" value="Genomic_DNA"/>
</dbReference>
<accession>A0A659S0Y6</accession>
<feature type="non-terminal residue" evidence="1">
    <location>
        <position position="1"/>
    </location>
</feature>
<dbReference type="AlphaFoldDB" id="A0A659S0Y6"/>
<sequence>FPRTAPVAAPVPDDIAPGCILTFVA</sequence>
<gene>
    <name evidence="1" type="ORF">C9F10_30100</name>
</gene>
<comment type="caution">
    <text evidence="1">The sequence shown here is derived from an EMBL/GenBank/DDBJ whole genome shotgun (WGS) entry which is preliminary data.</text>
</comment>
<protein>
    <submittedName>
        <fullName evidence="1">PTS glucitol/sorbitol transporter subunit IIA</fullName>
    </submittedName>
</protein>
<evidence type="ECO:0000313" key="2">
    <source>
        <dbReference type="Proteomes" id="UP000297989"/>
    </source>
</evidence>
<name>A0A659S0Y6_SALET</name>
<dbReference type="Proteomes" id="UP000297989">
    <property type="component" value="Unassembled WGS sequence"/>
</dbReference>
<reference evidence="1 2" key="1">
    <citation type="submission" date="2018-03" db="EMBL/GenBank/DDBJ databases">
        <title>Non-Typhoidal Salmonella genome sequencing and assembly.</title>
        <authorList>
            <person name="Matchawe C."/>
        </authorList>
    </citation>
    <scope>NUCLEOTIDE SEQUENCE [LARGE SCALE GENOMIC DNA]</scope>
    <source>
        <strain evidence="1 2">8EV</strain>
    </source>
</reference>
<evidence type="ECO:0000313" key="1">
    <source>
        <dbReference type="EMBL" id="TGD09120.1"/>
    </source>
</evidence>
<proteinExistence type="predicted"/>